<name>A0A0T5VUX4_9SPHI</name>
<reference evidence="1 2" key="1">
    <citation type="submission" date="2015-11" db="EMBL/GenBank/DDBJ databases">
        <title>Sequence of Pedobacter ginsenosidimutans.</title>
        <authorList>
            <person name="Carson E."/>
            <person name="Keyser V."/>
            <person name="Newman J."/>
            <person name="Miller J."/>
        </authorList>
    </citation>
    <scope>NUCLEOTIDE SEQUENCE [LARGE SCALE GENOMIC DNA]</scope>
    <source>
        <strain evidence="1 2">KACC 14530</strain>
    </source>
</reference>
<organism evidence="1 2">
    <name type="scientific">Pedobacter ginsenosidimutans</name>
    <dbReference type="NCBI Taxonomy" id="687842"/>
    <lineage>
        <taxon>Bacteria</taxon>
        <taxon>Pseudomonadati</taxon>
        <taxon>Bacteroidota</taxon>
        <taxon>Sphingobacteriia</taxon>
        <taxon>Sphingobacteriales</taxon>
        <taxon>Sphingobacteriaceae</taxon>
        <taxon>Pedobacter</taxon>
    </lineage>
</organism>
<sequence length="80" mass="9206">MAHILTGNFKSVVINLFGVFRPLVPRSSNSYGCSSTINLCWYNTQKSPATFPINRSLIFKKQQLHNVLEFILWALYQDKV</sequence>
<keyword evidence="2" id="KW-1185">Reference proteome</keyword>
<gene>
    <name evidence="1" type="ORF">ASU31_03490</name>
</gene>
<evidence type="ECO:0000313" key="2">
    <source>
        <dbReference type="Proteomes" id="UP000051950"/>
    </source>
</evidence>
<evidence type="ECO:0000313" key="1">
    <source>
        <dbReference type="EMBL" id="KRT17618.1"/>
    </source>
</evidence>
<dbReference type="AlphaFoldDB" id="A0A0T5VUX4"/>
<dbReference type="STRING" id="687842.ASU31_03490"/>
<proteinExistence type="predicted"/>
<protein>
    <submittedName>
        <fullName evidence="1">Uncharacterized protein</fullName>
    </submittedName>
</protein>
<dbReference type="EMBL" id="LMZQ01000002">
    <property type="protein sequence ID" value="KRT17618.1"/>
    <property type="molecule type" value="Genomic_DNA"/>
</dbReference>
<comment type="caution">
    <text evidence="1">The sequence shown here is derived from an EMBL/GenBank/DDBJ whole genome shotgun (WGS) entry which is preliminary data.</text>
</comment>
<dbReference type="Proteomes" id="UP000051950">
    <property type="component" value="Unassembled WGS sequence"/>
</dbReference>
<accession>A0A0T5VUX4</accession>